<gene>
    <name evidence="2" type="ORF">PSON_ATCC_30995.1.T0580028</name>
</gene>
<feature type="region of interest" description="Disordered" evidence="1">
    <location>
        <begin position="33"/>
        <end position="63"/>
    </location>
</feature>
<dbReference type="OrthoDB" id="300362at2759"/>
<sequence>MDSLELLNLNRQQDLKISNQIQLPSEFKMQTRNNSQTNLNQNSNQSRQNTIVSRQNSQMSQRKQIKDNGYHRIAYQQQIKKNGITLKRKRSVSSISSTSSMQQSFLKMEEKMRKFKINHPEIIDQKYMISGYLELCKDYKNLVLTIRKYGQDLDAVLKFGLNELKEDNINKIDQFFENHSNLLSTKVDDYFKIKECFYRFLRMRIQEPYYYRVKKKIHLIEKQNNIFETFRIYLESFKFINKDGFHYFREDLEIMKSFKSPPIQQSFGELFNEKIERLREQMDKTQELKEGQVLSQIFDHKIQQIQSWKQLIIKLAYFQYIFNIKYLLNTNTKTKKIIKSKKLYDQLFQLLEEADQFLIENFSISQVYQEQISEFKCNFNEIKQQIIEWNVKLRENKFYNTILTIVKQNLSLKRVNQYLETIKLIREQEDYDQRNEAKATDLIVKTKLQLQSNAQIIQQIKNCDQIKDDEFIQKQFNKFVILKDYFQNLKNEFEI</sequence>
<protein>
    <submittedName>
        <fullName evidence="2">Uncharacterized protein</fullName>
    </submittedName>
</protein>
<evidence type="ECO:0000313" key="2">
    <source>
        <dbReference type="EMBL" id="CAD8091735.1"/>
    </source>
</evidence>
<proteinExistence type="predicted"/>
<reference evidence="2" key="1">
    <citation type="submission" date="2021-01" db="EMBL/GenBank/DDBJ databases">
        <authorList>
            <consortium name="Genoscope - CEA"/>
            <person name="William W."/>
        </authorList>
    </citation>
    <scope>NUCLEOTIDE SEQUENCE</scope>
</reference>
<accession>A0A8S1NRF3</accession>
<dbReference type="EMBL" id="CAJJDN010000058">
    <property type="protein sequence ID" value="CAD8091735.1"/>
    <property type="molecule type" value="Genomic_DNA"/>
</dbReference>
<name>A0A8S1NRF3_9CILI</name>
<feature type="compositionally biased region" description="Polar residues" evidence="1">
    <location>
        <begin position="51"/>
        <end position="62"/>
    </location>
</feature>
<keyword evidence="3" id="KW-1185">Reference proteome</keyword>
<dbReference type="AlphaFoldDB" id="A0A8S1NRF3"/>
<feature type="compositionally biased region" description="Low complexity" evidence="1">
    <location>
        <begin position="33"/>
        <end position="50"/>
    </location>
</feature>
<evidence type="ECO:0000313" key="3">
    <source>
        <dbReference type="Proteomes" id="UP000692954"/>
    </source>
</evidence>
<dbReference type="Proteomes" id="UP000692954">
    <property type="component" value="Unassembled WGS sequence"/>
</dbReference>
<organism evidence="2 3">
    <name type="scientific">Paramecium sonneborni</name>
    <dbReference type="NCBI Taxonomy" id="65129"/>
    <lineage>
        <taxon>Eukaryota</taxon>
        <taxon>Sar</taxon>
        <taxon>Alveolata</taxon>
        <taxon>Ciliophora</taxon>
        <taxon>Intramacronucleata</taxon>
        <taxon>Oligohymenophorea</taxon>
        <taxon>Peniculida</taxon>
        <taxon>Parameciidae</taxon>
        <taxon>Paramecium</taxon>
    </lineage>
</organism>
<comment type="caution">
    <text evidence="2">The sequence shown here is derived from an EMBL/GenBank/DDBJ whole genome shotgun (WGS) entry which is preliminary data.</text>
</comment>
<evidence type="ECO:0000256" key="1">
    <source>
        <dbReference type="SAM" id="MobiDB-lite"/>
    </source>
</evidence>